<sequence length="549" mass="59518">MMLVVVVLGISYGVGARGEVSLSWLARYAPFPAQSEAEAQACGAACAAELEREFGCELLAGGRLPTVPACNVSDSNARWERVRSGARVVVCSGPHGSIECLRNGAAFCVAHGLWAPRARPEACAARTGDAATLDKATATACAWTVYCRRHREADDIAARALGLASSGASPQAGRRGAATPGWPRLQVVDKEPPAERVDIDETYYFARRGDCGGSSPNPAHCVADVSNFYATRRVAREVFGVSDSTRVVLGSGFHYGAGGPWGRNSTLERTTLWLAWLAGARDGVYVASRPELWARRDAWWFETLGTEKHYRLRYAVTSPPPMTAITWGPHACKAQVRSTVLADLRRTVDAFVDPLVTRQLSSSVGEAAEQSAFVLFIARAPLRVENATRRLDRKKKTTIKHPPGTRAIHNMHLIVQAARVGRVHILRAREQTSTTDRRRARWPGIEMRVHVADDRTPYALQMALWRRARLVVGMHGGALSGAIWLSPGQALLEITPREHSCGFPSMFAHIAVAVGARYRGVLCRDCTMGRGGSVDVDGVLRAMAALLPA</sequence>
<dbReference type="Proteomes" id="UP001230188">
    <property type="component" value="Unassembled WGS sequence"/>
</dbReference>
<reference evidence="2" key="1">
    <citation type="submission" date="2023-01" db="EMBL/GenBank/DDBJ databases">
        <title>Metagenome sequencing of chrysophaentin producing Chrysophaeum taylorii.</title>
        <authorList>
            <person name="Davison J."/>
            <person name="Bewley C."/>
        </authorList>
    </citation>
    <scope>NUCLEOTIDE SEQUENCE</scope>
    <source>
        <strain evidence="2">NIES-1699</strain>
    </source>
</reference>
<feature type="chain" id="PRO_5041974005" description="Glycosyltransferase family 61 protein" evidence="1">
    <location>
        <begin position="17"/>
        <end position="549"/>
    </location>
</feature>
<comment type="caution">
    <text evidence="2">The sequence shown here is derived from an EMBL/GenBank/DDBJ whole genome shotgun (WGS) entry which is preliminary data.</text>
</comment>
<evidence type="ECO:0008006" key="4">
    <source>
        <dbReference type="Google" id="ProtNLM"/>
    </source>
</evidence>
<dbReference type="AlphaFoldDB" id="A0AAD7XTF9"/>
<proteinExistence type="predicted"/>
<evidence type="ECO:0000256" key="1">
    <source>
        <dbReference type="SAM" id="SignalP"/>
    </source>
</evidence>
<accession>A0AAD7XTF9</accession>
<feature type="signal peptide" evidence="1">
    <location>
        <begin position="1"/>
        <end position="16"/>
    </location>
</feature>
<name>A0AAD7XTF9_9STRA</name>
<keyword evidence="3" id="KW-1185">Reference proteome</keyword>
<keyword evidence="1" id="KW-0732">Signal</keyword>
<gene>
    <name evidence="2" type="ORF">CTAYLR_004350</name>
</gene>
<organism evidence="2 3">
    <name type="scientific">Chrysophaeum taylorii</name>
    <dbReference type="NCBI Taxonomy" id="2483200"/>
    <lineage>
        <taxon>Eukaryota</taxon>
        <taxon>Sar</taxon>
        <taxon>Stramenopiles</taxon>
        <taxon>Ochrophyta</taxon>
        <taxon>Pelagophyceae</taxon>
        <taxon>Pelagomonadales</taxon>
        <taxon>Pelagomonadaceae</taxon>
        <taxon>Chrysophaeum</taxon>
    </lineage>
</organism>
<protein>
    <recommendedName>
        <fullName evidence="4">Glycosyltransferase family 61 protein</fullName>
    </recommendedName>
</protein>
<evidence type="ECO:0000313" key="2">
    <source>
        <dbReference type="EMBL" id="KAJ8611928.1"/>
    </source>
</evidence>
<dbReference type="EMBL" id="JAQMWT010000059">
    <property type="protein sequence ID" value="KAJ8611928.1"/>
    <property type="molecule type" value="Genomic_DNA"/>
</dbReference>
<evidence type="ECO:0000313" key="3">
    <source>
        <dbReference type="Proteomes" id="UP001230188"/>
    </source>
</evidence>